<gene>
    <name evidence="1" type="ORF">F0562_010595</name>
</gene>
<proteinExistence type="predicted"/>
<sequence>MRSKTVSWAAAEAAAVDAEYLIFHTIAADGDVLELVGDIDGGVHGRLVLSLIGHGPLLLHVLKLEPGFGFDDVAADDSSEDPDSDPCCAFPVPAFLEPLVIAQGEECLNGCFDR</sequence>
<organism evidence="1 2">
    <name type="scientific">Nyssa sinensis</name>
    <dbReference type="NCBI Taxonomy" id="561372"/>
    <lineage>
        <taxon>Eukaryota</taxon>
        <taxon>Viridiplantae</taxon>
        <taxon>Streptophyta</taxon>
        <taxon>Embryophyta</taxon>
        <taxon>Tracheophyta</taxon>
        <taxon>Spermatophyta</taxon>
        <taxon>Magnoliopsida</taxon>
        <taxon>eudicotyledons</taxon>
        <taxon>Gunneridae</taxon>
        <taxon>Pentapetalae</taxon>
        <taxon>asterids</taxon>
        <taxon>Cornales</taxon>
        <taxon>Nyssaceae</taxon>
        <taxon>Nyssa</taxon>
    </lineage>
</organism>
<evidence type="ECO:0000313" key="1">
    <source>
        <dbReference type="EMBL" id="KAA8523975.1"/>
    </source>
</evidence>
<reference evidence="1 2" key="1">
    <citation type="submission" date="2019-09" db="EMBL/GenBank/DDBJ databases">
        <title>A chromosome-level genome assembly of the Chinese tupelo Nyssa sinensis.</title>
        <authorList>
            <person name="Yang X."/>
            <person name="Kang M."/>
            <person name="Yang Y."/>
            <person name="Xiong H."/>
            <person name="Wang M."/>
            <person name="Zhang Z."/>
            <person name="Wang Z."/>
            <person name="Wu H."/>
            <person name="Ma T."/>
            <person name="Liu J."/>
            <person name="Xi Z."/>
        </authorList>
    </citation>
    <scope>NUCLEOTIDE SEQUENCE [LARGE SCALE GENOMIC DNA]</scope>
    <source>
        <strain evidence="1">J267</strain>
        <tissue evidence="1">Leaf</tissue>
    </source>
</reference>
<keyword evidence="2" id="KW-1185">Reference proteome</keyword>
<dbReference type="Proteomes" id="UP000325577">
    <property type="component" value="Linkage Group LG4"/>
</dbReference>
<accession>A0A5J4ZYR8</accession>
<dbReference type="AlphaFoldDB" id="A0A5J4ZYR8"/>
<dbReference type="EMBL" id="CM018047">
    <property type="protein sequence ID" value="KAA8523975.1"/>
    <property type="molecule type" value="Genomic_DNA"/>
</dbReference>
<name>A0A5J4ZYR8_9ASTE</name>
<evidence type="ECO:0000313" key="2">
    <source>
        <dbReference type="Proteomes" id="UP000325577"/>
    </source>
</evidence>
<protein>
    <submittedName>
        <fullName evidence="1">Uncharacterized protein</fullName>
    </submittedName>
</protein>